<evidence type="ECO:0000313" key="3">
    <source>
        <dbReference type="Proteomes" id="UP001551658"/>
    </source>
</evidence>
<protein>
    <submittedName>
        <fullName evidence="2">Uncharacterized protein</fullName>
    </submittedName>
</protein>
<proteinExistence type="predicted"/>
<comment type="caution">
    <text evidence="2">The sequence shown here is derived from an EMBL/GenBank/DDBJ whole genome shotgun (WGS) entry which is preliminary data.</text>
</comment>
<keyword evidence="3" id="KW-1185">Reference proteome</keyword>
<evidence type="ECO:0000313" key="2">
    <source>
        <dbReference type="EMBL" id="MEV0361734.1"/>
    </source>
</evidence>
<organism evidence="2 3">
    <name type="scientific">Nocardia fusca</name>
    <dbReference type="NCBI Taxonomy" id="941183"/>
    <lineage>
        <taxon>Bacteria</taxon>
        <taxon>Bacillati</taxon>
        <taxon>Actinomycetota</taxon>
        <taxon>Actinomycetes</taxon>
        <taxon>Mycobacteriales</taxon>
        <taxon>Nocardiaceae</taxon>
        <taxon>Nocardia</taxon>
    </lineage>
</organism>
<sequence length="46" mass="4605">MVAVRGSKNPEGPAPVSSSMALAVGDGVCSEVVGAYIRFGRDPGRG</sequence>
<name>A0ABV3F207_9NOCA</name>
<dbReference type="EMBL" id="JBFAIH010000001">
    <property type="protein sequence ID" value="MEV0361734.1"/>
    <property type="molecule type" value="Genomic_DNA"/>
</dbReference>
<gene>
    <name evidence="2" type="ORF">AB0H72_03445</name>
</gene>
<dbReference type="RefSeq" id="WP_357972974.1">
    <property type="nucleotide sequence ID" value="NZ_JBFAIH010000001.1"/>
</dbReference>
<reference evidence="2 3" key="1">
    <citation type="submission" date="2024-06" db="EMBL/GenBank/DDBJ databases">
        <title>The Natural Products Discovery Center: Release of the First 8490 Sequenced Strains for Exploring Actinobacteria Biosynthetic Diversity.</title>
        <authorList>
            <person name="Kalkreuter E."/>
            <person name="Kautsar S.A."/>
            <person name="Yang D."/>
            <person name="Bader C.D."/>
            <person name="Teijaro C.N."/>
            <person name="Fluegel L."/>
            <person name="Davis C.M."/>
            <person name="Simpson J.R."/>
            <person name="Lauterbach L."/>
            <person name="Steele A.D."/>
            <person name="Gui C."/>
            <person name="Meng S."/>
            <person name="Li G."/>
            <person name="Viehrig K."/>
            <person name="Ye F."/>
            <person name="Su P."/>
            <person name="Kiefer A.F."/>
            <person name="Nichols A."/>
            <person name="Cepeda A.J."/>
            <person name="Yan W."/>
            <person name="Fan B."/>
            <person name="Jiang Y."/>
            <person name="Adhikari A."/>
            <person name="Zheng C.-J."/>
            <person name="Schuster L."/>
            <person name="Cowan T.M."/>
            <person name="Smanski M.J."/>
            <person name="Chevrette M.G."/>
            <person name="De Carvalho L.P.S."/>
            <person name="Shen B."/>
        </authorList>
    </citation>
    <scope>NUCLEOTIDE SEQUENCE [LARGE SCALE GENOMIC DNA]</scope>
    <source>
        <strain evidence="2 3">NPDC050671</strain>
    </source>
</reference>
<dbReference type="Proteomes" id="UP001551658">
    <property type="component" value="Unassembled WGS sequence"/>
</dbReference>
<accession>A0ABV3F207</accession>
<feature type="region of interest" description="Disordered" evidence="1">
    <location>
        <begin position="1"/>
        <end position="20"/>
    </location>
</feature>
<evidence type="ECO:0000256" key="1">
    <source>
        <dbReference type="SAM" id="MobiDB-lite"/>
    </source>
</evidence>